<keyword evidence="5" id="KW-0325">Glycoprotein</keyword>
<organism evidence="12 13">
    <name type="scientific">Fomitiporia mediterranea (strain MF3/22)</name>
    <name type="common">Grapevine white-rot fungus</name>
    <dbReference type="NCBI Taxonomy" id="694068"/>
    <lineage>
        <taxon>Eukaryota</taxon>
        <taxon>Fungi</taxon>
        <taxon>Dikarya</taxon>
        <taxon>Basidiomycota</taxon>
        <taxon>Agaricomycotina</taxon>
        <taxon>Agaricomycetes</taxon>
        <taxon>Hymenochaetales</taxon>
        <taxon>Hymenochaetaceae</taxon>
        <taxon>Fomitiporia</taxon>
    </lineage>
</organism>
<dbReference type="InterPro" id="IPR029019">
    <property type="entry name" value="HEX_eukaryotic_N"/>
</dbReference>
<evidence type="ECO:0000313" key="12">
    <source>
        <dbReference type="EMBL" id="EJC97796.1"/>
    </source>
</evidence>
<evidence type="ECO:0000256" key="2">
    <source>
        <dbReference type="ARBA" id="ARBA00006285"/>
    </source>
</evidence>
<evidence type="ECO:0000313" key="13">
    <source>
        <dbReference type="Proteomes" id="UP000053630"/>
    </source>
</evidence>
<accession>R7SGF9</accession>
<feature type="signal peptide" evidence="9">
    <location>
        <begin position="1"/>
        <end position="21"/>
    </location>
</feature>
<dbReference type="OMA" id="STSYYNW"/>
<dbReference type="PIRSF" id="PIRSF001093">
    <property type="entry name" value="B-hxosamndse_ab_euk"/>
    <property type="match status" value="1"/>
</dbReference>
<evidence type="ECO:0000256" key="7">
    <source>
        <dbReference type="PIRNR" id="PIRNR001093"/>
    </source>
</evidence>
<proteinExistence type="inferred from homology"/>
<dbReference type="GeneID" id="18680987"/>
<comment type="similarity">
    <text evidence="2 7">Belongs to the glycosyl hydrolase 20 family.</text>
</comment>
<name>R7SGF9_FOMME</name>
<dbReference type="PRINTS" id="PR00738">
    <property type="entry name" value="GLHYDRLASE20"/>
</dbReference>
<keyword evidence="4 7" id="KW-0378">Hydrolase</keyword>
<reference evidence="13" key="1">
    <citation type="journal article" date="2012" name="Science">
        <title>The Paleozoic origin of enzymatic lignin decomposition reconstructed from 31 fungal genomes.</title>
        <authorList>
            <person name="Floudas D."/>
            <person name="Binder M."/>
            <person name="Riley R."/>
            <person name="Barry K."/>
            <person name="Blanchette R.A."/>
            <person name="Henrissat B."/>
            <person name="Martinez A.T."/>
            <person name="Otillar R."/>
            <person name="Spatafora J.W."/>
            <person name="Yadav J.S."/>
            <person name="Aerts A."/>
            <person name="Benoit I."/>
            <person name="Boyd A."/>
            <person name="Carlson A."/>
            <person name="Copeland A."/>
            <person name="Coutinho P.M."/>
            <person name="de Vries R.P."/>
            <person name="Ferreira P."/>
            <person name="Findley K."/>
            <person name="Foster B."/>
            <person name="Gaskell J."/>
            <person name="Glotzer D."/>
            <person name="Gorecki P."/>
            <person name="Heitman J."/>
            <person name="Hesse C."/>
            <person name="Hori C."/>
            <person name="Igarashi K."/>
            <person name="Jurgens J.A."/>
            <person name="Kallen N."/>
            <person name="Kersten P."/>
            <person name="Kohler A."/>
            <person name="Kuees U."/>
            <person name="Kumar T.K.A."/>
            <person name="Kuo A."/>
            <person name="LaButti K."/>
            <person name="Larrondo L.F."/>
            <person name="Lindquist E."/>
            <person name="Ling A."/>
            <person name="Lombard V."/>
            <person name="Lucas S."/>
            <person name="Lundell T."/>
            <person name="Martin R."/>
            <person name="McLaughlin D.J."/>
            <person name="Morgenstern I."/>
            <person name="Morin E."/>
            <person name="Murat C."/>
            <person name="Nagy L.G."/>
            <person name="Nolan M."/>
            <person name="Ohm R.A."/>
            <person name="Patyshakuliyeva A."/>
            <person name="Rokas A."/>
            <person name="Ruiz-Duenas F.J."/>
            <person name="Sabat G."/>
            <person name="Salamov A."/>
            <person name="Samejima M."/>
            <person name="Schmutz J."/>
            <person name="Slot J.C."/>
            <person name="St John F."/>
            <person name="Stenlid J."/>
            <person name="Sun H."/>
            <person name="Sun S."/>
            <person name="Syed K."/>
            <person name="Tsang A."/>
            <person name="Wiebenga A."/>
            <person name="Young D."/>
            <person name="Pisabarro A."/>
            <person name="Eastwood D.C."/>
            <person name="Martin F."/>
            <person name="Cullen D."/>
            <person name="Grigoriev I.V."/>
            <person name="Hibbett D.S."/>
        </authorList>
    </citation>
    <scope>NUCLEOTIDE SEQUENCE [LARGE SCALE GENOMIC DNA]</scope>
    <source>
        <strain evidence="13">MF3/22</strain>
    </source>
</reference>
<dbReference type="Pfam" id="PF00728">
    <property type="entry name" value="Glyco_hydro_20"/>
    <property type="match status" value="1"/>
</dbReference>
<dbReference type="Gene3D" id="3.30.379.10">
    <property type="entry name" value="Chitobiase/beta-hexosaminidase domain 2-like"/>
    <property type="match status" value="1"/>
</dbReference>
<dbReference type="GO" id="GO:0030203">
    <property type="term" value="P:glycosaminoglycan metabolic process"/>
    <property type="evidence" value="ECO:0007669"/>
    <property type="project" value="TreeGrafter"/>
</dbReference>
<evidence type="ECO:0000256" key="6">
    <source>
        <dbReference type="ARBA" id="ARBA00023295"/>
    </source>
</evidence>
<protein>
    <recommendedName>
        <fullName evidence="7">Beta-hexosaminidase</fullName>
        <ecNumber evidence="7">3.2.1.52</ecNumber>
    </recommendedName>
</protein>
<dbReference type="InterPro" id="IPR017853">
    <property type="entry name" value="GH"/>
</dbReference>
<evidence type="ECO:0000259" key="10">
    <source>
        <dbReference type="Pfam" id="PF00728"/>
    </source>
</evidence>
<dbReference type="PANTHER" id="PTHR22600:SF26">
    <property type="entry name" value="BETA-N-ACETYLHEXOSAMINIDASE"/>
    <property type="match status" value="1"/>
</dbReference>
<sequence>MHALALTVSLLLFQLIHAVYAIWPRPRSLTSGTRALRLASNFSIIANFEPTPDINSAITRTYSLVQNDKLGRLVVGRGSSDTPAVKTADELDSLVLSLTHDSNGSISSIMSEAQKPLSERDESYSLTIPSDGSTASLVANTSLGLFRGLTTFSQIWYDFDNQTYTLNTPITIEDSPAFPYRGFMLDTARNFFPTSDIKRTLDAMSWVKINTFHWHISDSQSFPLQVPGFMELSRDGAYSNASIYTVDDVQDIINYAGERGIDVLVEIDSPGHSAAIGESHPEHIACFHSSPWSTFAGEPPSGQLRIASQSTTNFTASLFSAVAKLFPSSLLGTGGDEINEACYAADSETQDTLNATGRTIEQALNDFTQATHGALRSAGKTPVVWEEMVLEHNVTLSNDTIVMVWLSSQDAASVAAKGFRIVLGPQDYFYLDCGAGGWYGDDVSNIGCTPFRTWQKAYSFDPYANLTTDQRSLVLGGQQLLWTEQSSPQNLDSIVWPRTAASAEVFWTGGKVVNGGLNVSEALPRLHEMRYRMVHRGVRAIPLQPEWCAIRMGECDADA</sequence>
<dbReference type="RefSeq" id="XP_007272012.1">
    <property type="nucleotide sequence ID" value="XM_007271950.1"/>
</dbReference>
<dbReference type="KEGG" id="fme:FOMMEDRAFT_98138"/>
<dbReference type="Proteomes" id="UP000053630">
    <property type="component" value="Unassembled WGS sequence"/>
</dbReference>
<dbReference type="Gene3D" id="3.20.20.80">
    <property type="entry name" value="Glycosidases"/>
    <property type="match status" value="1"/>
</dbReference>
<dbReference type="EMBL" id="JH717985">
    <property type="protein sequence ID" value="EJC97796.1"/>
    <property type="molecule type" value="Genomic_DNA"/>
</dbReference>
<comment type="catalytic activity">
    <reaction evidence="1 7">
        <text>Hydrolysis of terminal non-reducing N-acetyl-D-hexosamine residues in N-acetyl-beta-D-hexosaminides.</text>
        <dbReference type="EC" id="3.2.1.52"/>
    </reaction>
</comment>
<evidence type="ECO:0000256" key="4">
    <source>
        <dbReference type="ARBA" id="ARBA00022801"/>
    </source>
</evidence>
<dbReference type="GO" id="GO:0005975">
    <property type="term" value="P:carbohydrate metabolic process"/>
    <property type="evidence" value="ECO:0007669"/>
    <property type="project" value="InterPro"/>
</dbReference>
<dbReference type="eggNOG" id="KOG2499">
    <property type="taxonomic scope" value="Eukaryota"/>
</dbReference>
<dbReference type="AlphaFoldDB" id="R7SGF9"/>
<dbReference type="SUPFAM" id="SSF55545">
    <property type="entry name" value="beta-N-acetylhexosaminidase-like domain"/>
    <property type="match status" value="1"/>
</dbReference>
<dbReference type="InterPro" id="IPR029018">
    <property type="entry name" value="Hex-like_dom2"/>
</dbReference>
<dbReference type="GO" id="GO:0016020">
    <property type="term" value="C:membrane"/>
    <property type="evidence" value="ECO:0007669"/>
    <property type="project" value="TreeGrafter"/>
</dbReference>
<keyword evidence="13" id="KW-1185">Reference proteome</keyword>
<evidence type="ECO:0000256" key="8">
    <source>
        <dbReference type="PIRSR" id="PIRSR001093-1"/>
    </source>
</evidence>
<evidence type="ECO:0000256" key="5">
    <source>
        <dbReference type="ARBA" id="ARBA00023180"/>
    </source>
</evidence>
<keyword evidence="6 7" id="KW-0326">Glycosidase</keyword>
<evidence type="ECO:0000256" key="9">
    <source>
        <dbReference type="SAM" id="SignalP"/>
    </source>
</evidence>
<evidence type="ECO:0000256" key="1">
    <source>
        <dbReference type="ARBA" id="ARBA00001231"/>
    </source>
</evidence>
<dbReference type="InterPro" id="IPR025705">
    <property type="entry name" value="Beta_hexosaminidase_sua/sub"/>
</dbReference>
<dbReference type="FunFam" id="3.20.20.80:FF:000063">
    <property type="entry name" value="Beta-hexosaminidase"/>
    <property type="match status" value="1"/>
</dbReference>
<feature type="active site" description="Proton donor" evidence="8">
    <location>
        <position position="337"/>
    </location>
</feature>
<dbReference type="CDD" id="cd06562">
    <property type="entry name" value="GH20_HexA_HexB-like"/>
    <property type="match status" value="1"/>
</dbReference>
<feature type="domain" description="Glycoside hydrolase family 20 catalytic" evidence="10">
    <location>
        <begin position="178"/>
        <end position="509"/>
    </location>
</feature>
<keyword evidence="3 9" id="KW-0732">Signal</keyword>
<dbReference type="EC" id="3.2.1.52" evidence="7"/>
<dbReference type="InterPro" id="IPR015883">
    <property type="entry name" value="Glyco_hydro_20_cat"/>
</dbReference>
<evidence type="ECO:0000256" key="3">
    <source>
        <dbReference type="ARBA" id="ARBA00022729"/>
    </source>
</evidence>
<gene>
    <name evidence="12" type="ORF">FOMMEDRAFT_98138</name>
</gene>
<dbReference type="SUPFAM" id="SSF51445">
    <property type="entry name" value="(Trans)glycosidases"/>
    <property type="match status" value="1"/>
</dbReference>
<dbReference type="PANTHER" id="PTHR22600">
    <property type="entry name" value="BETA-HEXOSAMINIDASE"/>
    <property type="match status" value="1"/>
</dbReference>
<dbReference type="Pfam" id="PF14845">
    <property type="entry name" value="Glycohydro_20b2"/>
    <property type="match status" value="1"/>
</dbReference>
<feature type="chain" id="PRO_5004444126" description="Beta-hexosaminidase" evidence="9">
    <location>
        <begin position="22"/>
        <end position="559"/>
    </location>
</feature>
<dbReference type="GO" id="GO:0004563">
    <property type="term" value="F:beta-N-acetylhexosaminidase activity"/>
    <property type="evidence" value="ECO:0007669"/>
    <property type="project" value="UniProtKB-EC"/>
</dbReference>
<dbReference type="OrthoDB" id="428480at2759"/>
<feature type="domain" description="Beta-hexosaminidase eukaryotic type N-terminal" evidence="11">
    <location>
        <begin position="22"/>
        <end position="155"/>
    </location>
</feature>
<evidence type="ECO:0000259" key="11">
    <source>
        <dbReference type="Pfam" id="PF14845"/>
    </source>
</evidence>